<protein>
    <recommendedName>
        <fullName evidence="1">Methyltransferase type 11 domain-containing protein</fullName>
    </recommendedName>
</protein>
<dbReference type="InterPro" id="IPR029063">
    <property type="entry name" value="SAM-dependent_MTases_sf"/>
</dbReference>
<name>A0ABQ7WZN6_BRANA</name>
<dbReference type="SUPFAM" id="SSF53335">
    <property type="entry name" value="S-adenosyl-L-methionine-dependent methyltransferases"/>
    <property type="match status" value="2"/>
</dbReference>
<comment type="caution">
    <text evidence="2">The sequence shown here is derived from an EMBL/GenBank/DDBJ whole genome shotgun (WGS) entry which is preliminary data.</text>
</comment>
<dbReference type="PANTHER" id="PTHR43591">
    <property type="entry name" value="METHYLTRANSFERASE"/>
    <property type="match status" value="1"/>
</dbReference>
<evidence type="ECO:0000259" key="1">
    <source>
        <dbReference type="Pfam" id="PF08241"/>
    </source>
</evidence>
<feature type="domain" description="Methyltransferase type 11" evidence="1">
    <location>
        <begin position="238"/>
        <end position="297"/>
    </location>
</feature>
<dbReference type="EMBL" id="JAGKQM010002625">
    <property type="protein sequence ID" value="KAH0849136.1"/>
    <property type="molecule type" value="Genomic_DNA"/>
</dbReference>
<organism evidence="2 3">
    <name type="scientific">Brassica napus</name>
    <name type="common">Rape</name>
    <dbReference type="NCBI Taxonomy" id="3708"/>
    <lineage>
        <taxon>Eukaryota</taxon>
        <taxon>Viridiplantae</taxon>
        <taxon>Streptophyta</taxon>
        <taxon>Embryophyta</taxon>
        <taxon>Tracheophyta</taxon>
        <taxon>Spermatophyta</taxon>
        <taxon>Magnoliopsida</taxon>
        <taxon>eudicotyledons</taxon>
        <taxon>Gunneridae</taxon>
        <taxon>Pentapetalae</taxon>
        <taxon>rosids</taxon>
        <taxon>malvids</taxon>
        <taxon>Brassicales</taxon>
        <taxon>Brassicaceae</taxon>
        <taxon>Brassiceae</taxon>
        <taxon>Brassica</taxon>
    </lineage>
</organism>
<dbReference type="Proteomes" id="UP000824890">
    <property type="component" value="Unassembled WGS sequence"/>
</dbReference>
<dbReference type="Gene3D" id="3.40.50.150">
    <property type="entry name" value="Vaccinia Virus protein VP39"/>
    <property type="match status" value="2"/>
</dbReference>
<evidence type="ECO:0000313" key="3">
    <source>
        <dbReference type="Proteomes" id="UP000824890"/>
    </source>
</evidence>
<dbReference type="PANTHER" id="PTHR43591:SF46">
    <property type="entry name" value="OS08G0411200 PROTEIN"/>
    <property type="match status" value="1"/>
</dbReference>
<dbReference type="CDD" id="cd02440">
    <property type="entry name" value="AdoMet_MTases"/>
    <property type="match status" value="2"/>
</dbReference>
<dbReference type="InterPro" id="IPR013216">
    <property type="entry name" value="Methyltransf_11"/>
</dbReference>
<proteinExistence type="predicted"/>
<feature type="domain" description="Methyltransferase type 11" evidence="1">
    <location>
        <begin position="60"/>
        <end position="132"/>
    </location>
</feature>
<keyword evidence="3" id="KW-1185">Reference proteome</keyword>
<evidence type="ECO:0000313" key="2">
    <source>
        <dbReference type="EMBL" id="KAH0849136.1"/>
    </source>
</evidence>
<reference evidence="2 3" key="1">
    <citation type="submission" date="2021-05" db="EMBL/GenBank/DDBJ databases">
        <title>Genome Assembly of Synthetic Allotetraploid Brassica napus Reveals Homoeologous Exchanges between Subgenomes.</title>
        <authorList>
            <person name="Davis J.T."/>
        </authorList>
    </citation>
    <scope>NUCLEOTIDE SEQUENCE [LARGE SCALE GENOMIC DNA]</scope>
    <source>
        <strain evidence="3">cv. Da-Ae</strain>
        <tissue evidence="2">Seedling</tissue>
    </source>
</reference>
<sequence>MPMTVVPGRFTPAILSIGSRLPSFKYTARRVAVFVPRSAASISVETNSSVDSVVEKEKDILACPICYNSLALISKPNGLVKVVLVRADIARLPFLSGSVDAVHAGAALHCWPSPSSAVAEISRVLRPGGVFVATTFIYDGPFSFIPFLKNLRQLQCNTCKKSYSGNDTHLDLAVASGSNQYTEPMPLSTELFRTPLVSFLYERGWRQNFIWGGFPGPEKEFEMAKDYLKPVFGGNIIDASCGSGMFSRLFARSELFSRVVALDYSENMLKQCYDFLNQEENLTNKDCSGRRADIARLLFFRVQSTQSMLVAEISRVLRLVEYLLPPPSSMMALSELMRYSGSHIFLSERELEDLCKAGGLVGFTRVRNGLFIMLSATKPSR</sequence>
<gene>
    <name evidence="2" type="ORF">HID58_091522</name>
</gene>
<dbReference type="Pfam" id="PF08241">
    <property type="entry name" value="Methyltransf_11"/>
    <property type="match status" value="2"/>
</dbReference>
<accession>A0ABQ7WZN6</accession>